<organism evidence="3 4">
    <name type="scientific">Haloflavibacter putidus</name>
    <dbReference type="NCBI Taxonomy" id="2576776"/>
    <lineage>
        <taxon>Bacteria</taxon>
        <taxon>Pseudomonadati</taxon>
        <taxon>Bacteroidota</taxon>
        <taxon>Flavobacteriia</taxon>
        <taxon>Flavobacteriales</taxon>
        <taxon>Flavobacteriaceae</taxon>
        <taxon>Haloflavibacter</taxon>
    </lineage>
</organism>
<evidence type="ECO:0000313" key="4">
    <source>
        <dbReference type="Proteomes" id="UP000317169"/>
    </source>
</evidence>
<name>A0A507ZVK4_9FLAO</name>
<dbReference type="InterPro" id="IPR000182">
    <property type="entry name" value="GNAT_dom"/>
</dbReference>
<gene>
    <name evidence="3" type="ORF">FKR84_01235</name>
</gene>
<dbReference type="PANTHER" id="PTHR13947:SF37">
    <property type="entry name" value="LD18367P"/>
    <property type="match status" value="1"/>
</dbReference>
<comment type="caution">
    <text evidence="3">The sequence shown here is derived from an EMBL/GenBank/DDBJ whole genome shotgun (WGS) entry which is preliminary data.</text>
</comment>
<feature type="domain" description="N-acetyltransferase" evidence="2">
    <location>
        <begin position="6"/>
        <end position="150"/>
    </location>
</feature>
<dbReference type="PROSITE" id="PS51186">
    <property type="entry name" value="GNAT"/>
    <property type="match status" value="1"/>
</dbReference>
<dbReference type="Gene3D" id="3.40.630.30">
    <property type="match status" value="1"/>
</dbReference>
<dbReference type="PANTHER" id="PTHR13947">
    <property type="entry name" value="GNAT FAMILY N-ACETYLTRANSFERASE"/>
    <property type="match status" value="1"/>
</dbReference>
<accession>A0A507ZVK4</accession>
<dbReference type="Proteomes" id="UP000317169">
    <property type="component" value="Unassembled WGS sequence"/>
</dbReference>
<dbReference type="InterPro" id="IPR016181">
    <property type="entry name" value="Acyl_CoA_acyltransferase"/>
</dbReference>
<evidence type="ECO:0000256" key="1">
    <source>
        <dbReference type="ARBA" id="ARBA00022679"/>
    </source>
</evidence>
<evidence type="ECO:0000259" key="2">
    <source>
        <dbReference type="PROSITE" id="PS51186"/>
    </source>
</evidence>
<dbReference type="OrthoDB" id="961272at2"/>
<dbReference type="RefSeq" id="WP_141420362.1">
    <property type="nucleotide sequence ID" value="NZ_VIAR01000001.1"/>
</dbReference>
<dbReference type="GO" id="GO:0008080">
    <property type="term" value="F:N-acetyltransferase activity"/>
    <property type="evidence" value="ECO:0007669"/>
    <property type="project" value="InterPro"/>
</dbReference>
<keyword evidence="4" id="KW-1185">Reference proteome</keyword>
<dbReference type="Pfam" id="PF13673">
    <property type="entry name" value="Acetyltransf_10"/>
    <property type="match status" value="1"/>
</dbReference>
<dbReference type="EMBL" id="VIAR01000001">
    <property type="protein sequence ID" value="TQD40631.1"/>
    <property type="molecule type" value="Genomic_DNA"/>
</dbReference>
<dbReference type="InterPro" id="IPR050769">
    <property type="entry name" value="NAT_camello-type"/>
</dbReference>
<dbReference type="SUPFAM" id="SSF55729">
    <property type="entry name" value="Acyl-CoA N-acyltransferases (Nat)"/>
    <property type="match status" value="1"/>
</dbReference>
<dbReference type="CDD" id="cd04301">
    <property type="entry name" value="NAT_SF"/>
    <property type="match status" value="1"/>
</dbReference>
<keyword evidence="1 3" id="KW-0808">Transferase</keyword>
<dbReference type="AlphaFoldDB" id="A0A507ZVK4"/>
<sequence>MVQQSLNIRAYSPQDKPKLLVLLQLNTPKYFSKEEEKDFTYYLDQEREAYFVVEINKKIVGCGGINKENDKSILSWAFFHPDYQRQGLGSQLVEYRIQHLLQDKQISKIFVRTSQHTFKFYEKNGFKTFFVKKDYWAKGFDLYEMEYRKS</sequence>
<evidence type="ECO:0000313" key="3">
    <source>
        <dbReference type="EMBL" id="TQD40631.1"/>
    </source>
</evidence>
<protein>
    <submittedName>
        <fullName evidence="3">GNAT family N-acetyltransferase</fullName>
    </submittedName>
</protein>
<proteinExistence type="predicted"/>
<reference evidence="3 4" key="1">
    <citation type="submission" date="2019-06" db="EMBL/GenBank/DDBJ databases">
        <title>Flavibacter putida gen. nov., sp. nov., a novel marine bacterium of the family Flavobacteriaceae isolated from coastal seawater.</title>
        <authorList>
            <person name="Feng X."/>
        </authorList>
    </citation>
    <scope>NUCLEOTIDE SEQUENCE [LARGE SCALE GENOMIC DNA]</scope>
    <source>
        <strain evidence="3 4">PLHSN227</strain>
    </source>
</reference>